<name>A0ABR7Q5K4_9FLAO</name>
<dbReference type="EMBL" id="JACGWS010000002">
    <property type="protein sequence ID" value="MBC8753830.1"/>
    <property type="molecule type" value="Genomic_DNA"/>
</dbReference>
<evidence type="ECO:0000313" key="1">
    <source>
        <dbReference type="EMBL" id="MBC8753830.1"/>
    </source>
</evidence>
<proteinExistence type="predicted"/>
<dbReference type="Proteomes" id="UP000619238">
    <property type="component" value="Unassembled WGS sequence"/>
</dbReference>
<comment type="caution">
    <text evidence="1">The sequence shown here is derived from an EMBL/GenBank/DDBJ whole genome shotgun (WGS) entry which is preliminary data.</text>
</comment>
<accession>A0ABR7Q5K4</accession>
<organism evidence="1 2">
    <name type="scientific">Kordia aestuariivivens</name>
    <dbReference type="NCBI Taxonomy" id="2759037"/>
    <lineage>
        <taxon>Bacteria</taxon>
        <taxon>Pseudomonadati</taxon>
        <taxon>Bacteroidota</taxon>
        <taxon>Flavobacteriia</taxon>
        <taxon>Flavobacteriales</taxon>
        <taxon>Flavobacteriaceae</taxon>
        <taxon>Kordia</taxon>
    </lineage>
</organism>
<keyword evidence="2" id="KW-1185">Reference proteome</keyword>
<evidence type="ECO:0000313" key="2">
    <source>
        <dbReference type="Proteomes" id="UP000619238"/>
    </source>
</evidence>
<dbReference type="RefSeq" id="WP_187560867.1">
    <property type="nucleotide sequence ID" value="NZ_JACGWS010000002.1"/>
</dbReference>
<evidence type="ECO:0008006" key="3">
    <source>
        <dbReference type="Google" id="ProtNLM"/>
    </source>
</evidence>
<protein>
    <recommendedName>
        <fullName evidence="3">Natural product</fullName>
    </recommendedName>
</protein>
<reference evidence="1 2" key="1">
    <citation type="submission" date="2020-07" db="EMBL/GenBank/DDBJ databases">
        <title>Description of Kordia aestuariivivens sp. nov., isolated from a tidal flat.</title>
        <authorList>
            <person name="Park S."/>
            <person name="Yoon J.-H."/>
        </authorList>
    </citation>
    <scope>NUCLEOTIDE SEQUENCE [LARGE SCALE GENOMIC DNA]</scope>
    <source>
        <strain evidence="1 2">YSTF-M3</strain>
    </source>
</reference>
<sequence length="80" mass="8940">MLKNILNVKNARLLDKKEQKQIFGGNQAQYDRCRLYINSPGGGGYWSDYVSYEQASSEWDGMEYEGGYTASGYCCASCAS</sequence>
<gene>
    <name evidence="1" type="ORF">H2O64_04060</name>
</gene>